<keyword evidence="4" id="KW-1185">Reference proteome</keyword>
<dbReference type="PRINTS" id="PR00081">
    <property type="entry name" value="GDHRDH"/>
</dbReference>
<dbReference type="GO" id="GO:0005737">
    <property type="term" value="C:cytoplasm"/>
    <property type="evidence" value="ECO:0007669"/>
    <property type="project" value="TreeGrafter"/>
</dbReference>
<dbReference type="CDD" id="cd05325">
    <property type="entry name" value="carb_red_sniffer_like_SDR_c"/>
    <property type="match status" value="1"/>
</dbReference>
<dbReference type="PANTHER" id="PTHR43544">
    <property type="entry name" value="SHORT-CHAIN DEHYDROGENASE/REDUCTASE"/>
    <property type="match status" value="1"/>
</dbReference>
<reference evidence="3" key="1">
    <citation type="submission" date="2019-03" db="EMBL/GenBank/DDBJ databases">
        <title>Long read genome sequence of the mycoparasitic Pythium oligandrum ATCC 38472 isolated from sugarbeet rhizosphere.</title>
        <authorList>
            <person name="Gaulin E."/>
        </authorList>
    </citation>
    <scope>NUCLEOTIDE SEQUENCE</scope>
    <source>
        <strain evidence="3">ATCC 38472_TT</strain>
    </source>
</reference>
<evidence type="ECO:0000313" key="4">
    <source>
        <dbReference type="Proteomes" id="UP000794436"/>
    </source>
</evidence>
<organism evidence="3 4">
    <name type="scientific">Pythium oligandrum</name>
    <name type="common">Mycoparasitic fungus</name>
    <dbReference type="NCBI Taxonomy" id="41045"/>
    <lineage>
        <taxon>Eukaryota</taxon>
        <taxon>Sar</taxon>
        <taxon>Stramenopiles</taxon>
        <taxon>Oomycota</taxon>
        <taxon>Peronosporomycetes</taxon>
        <taxon>Pythiales</taxon>
        <taxon>Pythiaceae</taxon>
        <taxon>Pythium</taxon>
    </lineage>
</organism>
<dbReference type="Gene3D" id="3.40.50.720">
    <property type="entry name" value="NAD(P)-binding Rossmann-like Domain"/>
    <property type="match status" value="1"/>
</dbReference>
<name>A0A8K1C9R9_PYTOL</name>
<sequence length="233" mass="24818">MATKTNTVLITGSSRGIGLALATYYQAAGWNVIAAARNPANADELKALNVYKTVQLDVSDEASILRAAKELEGEAIDVLINNAGIATGNTVSKVTKEELLQVFEVNAVGPFLISRAFLPHLKAAVAAKGSATIAQISSGMGSITLSTGDMLFPAYRTSKTALNMLNNQIAHEYKSEKITAIVVCPGFVDTDMNHHTGTLKPSESAAKIAQNISNATLENTGKFFNDKIEEYPW</sequence>
<proteinExistence type="predicted"/>
<evidence type="ECO:0000256" key="1">
    <source>
        <dbReference type="ARBA" id="ARBA00022857"/>
    </source>
</evidence>
<keyword evidence="1" id="KW-0521">NADP</keyword>
<evidence type="ECO:0000313" key="3">
    <source>
        <dbReference type="EMBL" id="TMW58991.1"/>
    </source>
</evidence>
<gene>
    <name evidence="3" type="ORF">Poli38472_007136</name>
</gene>
<accession>A0A8K1C9R9</accession>
<evidence type="ECO:0000256" key="2">
    <source>
        <dbReference type="ARBA" id="ARBA00023002"/>
    </source>
</evidence>
<keyword evidence="2" id="KW-0560">Oxidoreductase</keyword>
<dbReference type="InterPro" id="IPR002347">
    <property type="entry name" value="SDR_fam"/>
</dbReference>
<dbReference type="SUPFAM" id="SSF51735">
    <property type="entry name" value="NAD(P)-binding Rossmann-fold domains"/>
    <property type="match status" value="1"/>
</dbReference>
<dbReference type="InterPro" id="IPR051468">
    <property type="entry name" value="Fungal_SecMetab_SDRs"/>
</dbReference>
<comment type="caution">
    <text evidence="3">The sequence shown here is derived from an EMBL/GenBank/DDBJ whole genome shotgun (WGS) entry which is preliminary data.</text>
</comment>
<dbReference type="GO" id="GO:0016491">
    <property type="term" value="F:oxidoreductase activity"/>
    <property type="evidence" value="ECO:0007669"/>
    <property type="project" value="UniProtKB-KW"/>
</dbReference>
<dbReference type="OrthoDB" id="68267at2759"/>
<dbReference type="Proteomes" id="UP000794436">
    <property type="component" value="Unassembled WGS sequence"/>
</dbReference>
<protein>
    <submittedName>
        <fullName evidence="3">Uncharacterized protein</fullName>
    </submittedName>
</protein>
<dbReference type="PANTHER" id="PTHR43544:SF7">
    <property type="entry name" value="NADB-LER2"/>
    <property type="match status" value="1"/>
</dbReference>
<dbReference type="InterPro" id="IPR036291">
    <property type="entry name" value="NAD(P)-bd_dom_sf"/>
</dbReference>
<dbReference type="Pfam" id="PF00106">
    <property type="entry name" value="adh_short"/>
    <property type="match status" value="1"/>
</dbReference>
<dbReference type="EMBL" id="SPLM01000110">
    <property type="protein sequence ID" value="TMW58991.1"/>
    <property type="molecule type" value="Genomic_DNA"/>
</dbReference>
<dbReference type="AlphaFoldDB" id="A0A8K1C9R9"/>